<dbReference type="OrthoDB" id="420518at2759"/>
<accession>A0A1B8GXR9</accession>
<dbReference type="InterPro" id="IPR014186">
    <property type="entry name" value="S-formylglutathione_hydrol"/>
</dbReference>
<comment type="catalytic activity">
    <reaction evidence="7">
        <text>S-formylglutathione + H2O = formate + glutathione + H(+)</text>
        <dbReference type="Rhea" id="RHEA:14961"/>
        <dbReference type="ChEBI" id="CHEBI:15377"/>
        <dbReference type="ChEBI" id="CHEBI:15378"/>
        <dbReference type="ChEBI" id="CHEBI:15740"/>
        <dbReference type="ChEBI" id="CHEBI:57688"/>
        <dbReference type="ChEBI" id="CHEBI:57925"/>
        <dbReference type="EC" id="3.1.2.12"/>
    </reaction>
</comment>
<evidence type="ECO:0000256" key="1">
    <source>
        <dbReference type="ARBA" id="ARBA00005622"/>
    </source>
</evidence>
<keyword evidence="5 7" id="KW-0378">Hydrolase</keyword>
<dbReference type="InterPro" id="IPR029058">
    <property type="entry name" value="AB_hydrolase_fold"/>
</dbReference>
<evidence type="ECO:0000313" key="8">
    <source>
        <dbReference type="EMBL" id="OBU00628.1"/>
    </source>
</evidence>
<dbReference type="RefSeq" id="XP_018134360.1">
    <property type="nucleotide sequence ID" value="XM_018270651.2"/>
</dbReference>
<evidence type="ECO:0000256" key="7">
    <source>
        <dbReference type="RuleBase" id="RU363068"/>
    </source>
</evidence>
<feature type="active site" description="Charge relay system" evidence="6">
    <location>
        <position position="263"/>
    </location>
</feature>
<dbReference type="NCBIfam" id="TIGR02821">
    <property type="entry name" value="fghA_ester_D"/>
    <property type="match status" value="1"/>
</dbReference>
<dbReference type="GO" id="GO:0005829">
    <property type="term" value="C:cytosol"/>
    <property type="evidence" value="ECO:0007669"/>
    <property type="project" value="TreeGrafter"/>
</dbReference>
<gene>
    <name evidence="8" type="ORF">VE01_01124</name>
</gene>
<keyword evidence="7" id="KW-0963">Cytoplasm</keyword>
<evidence type="ECO:0000256" key="4">
    <source>
        <dbReference type="ARBA" id="ARBA00022487"/>
    </source>
</evidence>
<dbReference type="EC" id="3.1.2.12" evidence="2 7"/>
<feature type="active site" description="Charge relay system" evidence="6">
    <location>
        <position position="152"/>
    </location>
</feature>
<proteinExistence type="inferred from homology"/>
<comment type="function">
    <text evidence="7">Serine hydrolase involved in the detoxification of formaldehyde.</text>
</comment>
<dbReference type="PANTHER" id="PTHR10061:SF0">
    <property type="entry name" value="S-FORMYLGLUTATHIONE HYDROLASE"/>
    <property type="match status" value="1"/>
</dbReference>
<reference evidence="8 9" key="1">
    <citation type="submission" date="2016-03" db="EMBL/GenBank/DDBJ databases">
        <title>Comparative genomics of Pseudogymnoascus destructans, the fungus causing white-nose syndrome of bats.</title>
        <authorList>
            <person name="Palmer J.M."/>
            <person name="Drees K.P."/>
            <person name="Foster J.T."/>
            <person name="Lindner D.L."/>
        </authorList>
    </citation>
    <scope>NUCLEOTIDE SEQUENCE [LARGE SCALE GENOMIC DNA]</scope>
    <source>
        <strain evidence="8 9">UAMH 10579</strain>
    </source>
</reference>
<name>A0A1B8GXR9_9PEZI</name>
<feature type="active site" description="Charge relay system" evidence="6">
    <location>
        <position position="227"/>
    </location>
</feature>
<dbReference type="GO" id="GO:0052689">
    <property type="term" value="F:carboxylic ester hydrolase activity"/>
    <property type="evidence" value="ECO:0007669"/>
    <property type="project" value="UniProtKB-KW"/>
</dbReference>
<comment type="subcellular location">
    <subcellularLocation>
        <location evidence="7">Cytoplasm</location>
    </subcellularLocation>
</comment>
<keyword evidence="4 7" id="KW-0719">Serine esterase</keyword>
<dbReference type="AlphaFoldDB" id="A0A1B8GXR9"/>
<dbReference type="GO" id="GO:0046294">
    <property type="term" value="P:formaldehyde catabolic process"/>
    <property type="evidence" value="ECO:0007669"/>
    <property type="project" value="InterPro"/>
</dbReference>
<organism evidence="8 9">
    <name type="scientific">Pseudogymnoascus verrucosus</name>
    <dbReference type="NCBI Taxonomy" id="342668"/>
    <lineage>
        <taxon>Eukaryota</taxon>
        <taxon>Fungi</taxon>
        <taxon>Dikarya</taxon>
        <taxon>Ascomycota</taxon>
        <taxon>Pezizomycotina</taxon>
        <taxon>Leotiomycetes</taxon>
        <taxon>Thelebolales</taxon>
        <taxon>Thelebolaceae</taxon>
        <taxon>Pseudogymnoascus</taxon>
    </lineage>
</organism>
<dbReference type="PANTHER" id="PTHR10061">
    <property type="entry name" value="S-FORMYLGLUTATHIONE HYDROLASE"/>
    <property type="match status" value="1"/>
</dbReference>
<dbReference type="GO" id="GO:0018738">
    <property type="term" value="F:S-formylglutathione hydrolase activity"/>
    <property type="evidence" value="ECO:0007669"/>
    <property type="project" value="UniProtKB-EC"/>
</dbReference>
<dbReference type="FunFam" id="3.40.50.1820:FF:000002">
    <property type="entry name" value="S-formylglutathione hydrolase"/>
    <property type="match status" value="1"/>
</dbReference>
<dbReference type="Pfam" id="PF00756">
    <property type="entry name" value="Esterase"/>
    <property type="match status" value="1"/>
</dbReference>
<comment type="similarity">
    <text evidence="1 7">Belongs to the esterase D family.</text>
</comment>
<evidence type="ECO:0000256" key="2">
    <source>
        <dbReference type="ARBA" id="ARBA00012479"/>
    </source>
</evidence>
<dbReference type="Proteomes" id="UP000091956">
    <property type="component" value="Unassembled WGS sequence"/>
</dbReference>
<reference evidence="9" key="2">
    <citation type="journal article" date="2018" name="Nat. Commun.">
        <title>Extreme sensitivity to ultraviolet light in the fungal pathogen causing white-nose syndrome of bats.</title>
        <authorList>
            <person name="Palmer J.M."/>
            <person name="Drees K.P."/>
            <person name="Foster J.T."/>
            <person name="Lindner D.L."/>
        </authorList>
    </citation>
    <scope>NUCLEOTIDE SEQUENCE [LARGE SCALE GENOMIC DNA]</scope>
    <source>
        <strain evidence="9">UAMH 10579</strain>
    </source>
</reference>
<dbReference type="EMBL" id="KV460208">
    <property type="protein sequence ID" value="OBU00628.1"/>
    <property type="molecule type" value="Genomic_DNA"/>
</dbReference>
<keyword evidence="9" id="KW-1185">Reference proteome</keyword>
<sequence>MAKAFSVQATIASFGGNLLKLEHNATSTGSTMKLNLFLPAQAEKGKVPVIFYLAGLTCTGDNGAEKGFFQATASKHGIAIVYPDTSPRGLGVQGEDESWDFGTGAGFYLDATKGSYAAGYKMSSYITKELPVALYGQFENLDSSRVSIMGHSMGGHGALTLFLRNPGMYKSVSAFAPISNPKNCPWGQKAFGGYLKSEEEYDEWDATELIKKWGGDFEALIDVGDADNFYNHGQLLPENFIEAAKSKGKADKINLRMQKGYDHSYFFISTFSEDHINYHAKRLL</sequence>
<evidence type="ECO:0000256" key="6">
    <source>
        <dbReference type="PIRSR" id="PIRSR614186-1"/>
    </source>
</evidence>
<dbReference type="Gene3D" id="3.40.50.1820">
    <property type="entry name" value="alpha/beta hydrolase"/>
    <property type="match status" value="1"/>
</dbReference>
<evidence type="ECO:0000313" key="9">
    <source>
        <dbReference type="Proteomes" id="UP000091956"/>
    </source>
</evidence>
<dbReference type="STRING" id="342668.A0A1B8GXR9"/>
<dbReference type="SUPFAM" id="SSF53474">
    <property type="entry name" value="alpha/beta-Hydrolases"/>
    <property type="match status" value="1"/>
</dbReference>
<evidence type="ECO:0000256" key="3">
    <source>
        <dbReference type="ARBA" id="ARBA00016774"/>
    </source>
</evidence>
<dbReference type="GeneID" id="28834510"/>
<protein>
    <recommendedName>
        <fullName evidence="3 7">S-formylglutathione hydrolase</fullName>
        <ecNumber evidence="2 7">3.1.2.12</ecNumber>
    </recommendedName>
</protein>
<dbReference type="InterPro" id="IPR000801">
    <property type="entry name" value="Esterase-like"/>
</dbReference>
<evidence type="ECO:0000256" key="5">
    <source>
        <dbReference type="ARBA" id="ARBA00022801"/>
    </source>
</evidence>